<keyword evidence="1" id="KW-0812">Transmembrane</keyword>
<keyword evidence="4" id="KW-0121">Carboxypeptidase</keyword>
<organism evidence="4 5">
    <name type="scientific">Tsukamurella paurometabola</name>
    <name type="common">Corynebacterium paurometabolum</name>
    <dbReference type="NCBI Taxonomy" id="2061"/>
    <lineage>
        <taxon>Bacteria</taxon>
        <taxon>Bacillati</taxon>
        <taxon>Actinomycetota</taxon>
        <taxon>Actinomycetes</taxon>
        <taxon>Mycobacteriales</taxon>
        <taxon>Tsukamurellaceae</taxon>
        <taxon>Tsukamurella</taxon>
    </lineage>
</organism>
<feature type="transmembrane region" description="Helical" evidence="1">
    <location>
        <begin position="434"/>
        <end position="456"/>
    </location>
</feature>
<dbReference type="AlphaFoldDB" id="A0A3P8MBQ8"/>
<dbReference type="Pfam" id="PF00144">
    <property type="entry name" value="Beta-lactamase"/>
    <property type="match status" value="1"/>
</dbReference>
<dbReference type="InterPro" id="IPR050491">
    <property type="entry name" value="AmpC-like"/>
</dbReference>
<keyword evidence="4" id="KW-0378">Hydrolase</keyword>
<evidence type="ECO:0000313" key="5">
    <source>
        <dbReference type="Proteomes" id="UP000271626"/>
    </source>
</evidence>
<keyword evidence="2" id="KW-0732">Signal</keyword>
<dbReference type="PANTHER" id="PTHR46825:SF9">
    <property type="entry name" value="BETA-LACTAMASE-RELATED DOMAIN-CONTAINING PROTEIN"/>
    <property type="match status" value="1"/>
</dbReference>
<feature type="transmembrane region" description="Helical" evidence="1">
    <location>
        <begin position="394"/>
        <end position="414"/>
    </location>
</feature>
<accession>A0A3P8MBQ8</accession>
<feature type="domain" description="Beta-lactamase-related" evidence="3">
    <location>
        <begin position="32"/>
        <end position="337"/>
    </location>
</feature>
<gene>
    <name evidence="4" type="ORF">NCTC10741_02835</name>
</gene>
<protein>
    <submittedName>
        <fullName evidence="4">D-alanyl-D-alanine carboxypeptidase</fullName>
        <ecNumber evidence="4">3.4.16.4</ecNumber>
    </submittedName>
</protein>
<keyword evidence="4" id="KW-0645">Protease</keyword>
<dbReference type="PANTHER" id="PTHR46825">
    <property type="entry name" value="D-ALANYL-D-ALANINE-CARBOXYPEPTIDASE/ENDOPEPTIDASE AMPH"/>
    <property type="match status" value="1"/>
</dbReference>
<evidence type="ECO:0000256" key="1">
    <source>
        <dbReference type="SAM" id="Phobius"/>
    </source>
</evidence>
<dbReference type="OrthoDB" id="3174977at2"/>
<dbReference type="GO" id="GO:0009002">
    <property type="term" value="F:serine-type D-Ala-D-Ala carboxypeptidase activity"/>
    <property type="evidence" value="ECO:0007669"/>
    <property type="project" value="UniProtKB-EC"/>
</dbReference>
<dbReference type="EMBL" id="LR131273">
    <property type="protein sequence ID" value="VDR39690.1"/>
    <property type="molecule type" value="Genomic_DNA"/>
</dbReference>
<feature type="signal peptide" evidence="2">
    <location>
        <begin position="1"/>
        <end position="24"/>
    </location>
</feature>
<name>A0A3P8MBQ8_TSUPA</name>
<dbReference type="InterPro" id="IPR001466">
    <property type="entry name" value="Beta-lactam-related"/>
</dbReference>
<keyword evidence="1" id="KW-0472">Membrane</keyword>
<dbReference type="Proteomes" id="UP000271626">
    <property type="component" value="Chromosome"/>
</dbReference>
<sequence length="465" mass="49308">MRWLRLLAVLGLMGSLLPVRIAAATPVTVSLREDVEEFGRQMRVPGIAARLVGPNGTQWEITAGLDGRGEELSAESPFVWGSVSKSAAAAIAVGLADSGELDLSSAVREVLPEGASWVGDDVDVGDLIHHTSGLPHDVSLTDVPRSQSARSAIAESPPPRHDPRGAFRYSSLNYLLLQAVIERATNGTYSQALQSHVGRPSNARIVAESRQYNAIVPAGFVPWFGAPRANVPAPDGAGFGYGYLAGSIEALGRYAQWLAATPLLRDGAAATVSTAGKAGYGPGLYRERIAGRDVWWHSGAVPGYFTHIALFPDTGQALVLAANRYGELESNEFAAFARFITRRSAGDEIAAPTVAPATTLPVLSAIAGVAFILLGVTGTWRLSRRGRLRSARRTIIYGLLTAGLYLAVGMATWFAHSLVGVPSIVLNRWAPDLAFVLIALSTASIVTSVVMVTATVRSAMARHRR</sequence>
<proteinExistence type="predicted"/>
<dbReference type="InterPro" id="IPR012338">
    <property type="entry name" value="Beta-lactam/transpept-like"/>
</dbReference>
<feature type="transmembrane region" description="Helical" evidence="1">
    <location>
        <begin position="362"/>
        <end position="382"/>
    </location>
</feature>
<dbReference type="SUPFAM" id="SSF56601">
    <property type="entry name" value="beta-lactamase/transpeptidase-like"/>
    <property type="match status" value="1"/>
</dbReference>
<dbReference type="RefSeq" id="WP_126196757.1">
    <property type="nucleotide sequence ID" value="NZ_CP085954.1"/>
</dbReference>
<evidence type="ECO:0000259" key="3">
    <source>
        <dbReference type="Pfam" id="PF00144"/>
    </source>
</evidence>
<reference evidence="4 5" key="1">
    <citation type="submission" date="2018-12" db="EMBL/GenBank/DDBJ databases">
        <authorList>
            <consortium name="Pathogen Informatics"/>
        </authorList>
    </citation>
    <scope>NUCLEOTIDE SEQUENCE [LARGE SCALE GENOMIC DNA]</scope>
    <source>
        <strain evidence="4 5">NCTC10741</strain>
    </source>
</reference>
<keyword evidence="1" id="KW-1133">Transmembrane helix</keyword>
<feature type="chain" id="PRO_5038677023" evidence="2">
    <location>
        <begin position="25"/>
        <end position="465"/>
    </location>
</feature>
<dbReference type="EC" id="3.4.16.4" evidence="4"/>
<evidence type="ECO:0000256" key="2">
    <source>
        <dbReference type="SAM" id="SignalP"/>
    </source>
</evidence>
<evidence type="ECO:0000313" key="4">
    <source>
        <dbReference type="EMBL" id="VDR39690.1"/>
    </source>
</evidence>
<dbReference type="Gene3D" id="3.40.710.10">
    <property type="entry name" value="DD-peptidase/beta-lactamase superfamily"/>
    <property type="match status" value="1"/>
</dbReference>